<keyword evidence="8" id="KW-1185">Reference proteome</keyword>
<keyword evidence="1" id="KW-0479">Metal-binding</keyword>
<keyword evidence="2 4" id="KW-0863">Zinc-finger</keyword>
<gene>
    <name evidence="7" type="ORF">CC80DRAFT_485288</name>
</gene>
<evidence type="ECO:0000313" key="8">
    <source>
        <dbReference type="Proteomes" id="UP000800035"/>
    </source>
</evidence>
<dbReference type="AlphaFoldDB" id="A0A6A5TJ28"/>
<dbReference type="Gene3D" id="6.10.140.2220">
    <property type="match status" value="1"/>
</dbReference>
<dbReference type="PROSITE" id="PS50865">
    <property type="entry name" value="ZF_MYND_2"/>
    <property type="match status" value="1"/>
</dbReference>
<evidence type="ECO:0000256" key="1">
    <source>
        <dbReference type="ARBA" id="ARBA00022723"/>
    </source>
</evidence>
<organism evidence="7 8">
    <name type="scientific">Byssothecium circinans</name>
    <dbReference type="NCBI Taxonomy" id="147558"/>
    <lineage>
        <taxon>Eukaryota</taxon>
        <taxon>Fungi</taxon>
        <taxon>Dikarya</taxon>
        <taxon>Ascomycota</taxon>
        <taxon>Pezizomycotina</taxon>
        <taxon>Dothideomycetes</taxon>
        <taxon>Pleosporomycetidae</taxon>
        <taxon>Pleosporales</taxon>
        <taxon>Massarineae</taxon>
        <taxon>Massarinaceae</taxon>
        <taxon>Byssothecium</taxon>
    </lineage>
</organism>
<dbReference type="InterPro" id="IPR027796">
    <property type="entry name" value="OTT_1508_deam-like"/>
</dbReference>
<evidence type="ECO:0000259" key="6">
    <source>
        <dbReference type="PROSITE" id="PS50865"/>
    </source>
</evidence>
<reference evidence="7" key="1">
    <citation type="journal article" date="2020" name="Stud. Mycol.">
        <title>101 Dothideomycetes genomes: a test case for predicting lifestyles and emergence of pathogens.</title>
        <authorList>
            <person name="Haridas S."/>
            <person name="Albert R."/>
            <person name="Binder M."/>
            <person name="Bloem J."/>
            <person name="Labutti K."/>
            <person name="Salamov A."/>
            <person name="Andreopoulos B."/>
            <person name="Baker S."/>
            <person name="Barry K."/>
            <person name="Bills G."/>
            <person name="Bluhm B."/>
            <person name="Cannon C."/>
            <person name="Castanera R."/>
            <person name="Culley D."/>
            <person name="Daum C."/>
            <person name="Ezra D."/>
            <person name="Gonzalez J."/>
            <person name="Henrissat B."/>
            <person name="Kuo A."/>
            <person name="Liang C."/>
            <person name="Lipzen A."/>
            <person name="Lutzoni F."/>
            <person name="Magnuson J."/>
            <person name="Mondo S."/>
            <person name="Nolan M."/>
            <person name="Ohm R."/>
            <person name="Pangilinan J."/>
            <person name="Park H.-J."/>
            <person name="Ramirez L."/>
            <person name="Alfaro M."/>
            <person name="Sun H."/>
            <person name="Tritt A."/>
            <person name="Yoshinaga Y."/>
            <person name="Zwiers L.-H."/>
            <person name="Turgeon B."/>
            <person name="Goodwin S."/>
            <person name="Spatafora J."/>
            <person name="Crous P."/>
            <person name="Grigoriev I."/>
        </authorList>
    </citation>
    <scope>NUCLEOTIDE SEQUENCE</scope>
    <source>
        <strain evidence="7">CBS 675.92</strain>
    </source>
</reference>
<dbReference type="GO" id="GO:0008270">
    <property type="term" value="F:zinc ion binding"/>
    <property type="evidence" value="ECO:0007669"/>
    <property type="project" value="UniProtKB-KW"/>
</dbReference>
<dbReference type="Proteomes" id="UP000800035">
    <property type="component" value="Unassembled WGS sequence"/>
</dbReference>
<evidence type="ECO:0000256" key="4">
    <source>
        <dbReference type="PROSITE-ProRule" id="PRU00134"/>
    </source>
</evidence>
<dbReference type="Pfam" id="PF01753">
    <property type="entry name" value="zf-MYND"/>
    <property type="match status" value="1"/>
</dbReference>
<dbReference type="Pfam" id="PF14441">
    <property type="entry name" value="OTT_1508_deam"/>
    <property type="match status" value="1"/>
</dbReference>
<dbReference type="OrthoDB" id="5362287at2759"/>
<evidence type="ECO:0000256" key="5">
    <source>
        <dbReference type="SAM" id="MobiDB-lite"/>
    </source>
</evidence>
<feature type="region of interest" description="Disordered" evidence="5">
    <location>
        <begin position="35"/>
        <end position="60"/>
    </location>
</feature>
<protein>
    <recommendedName>
        <fullName evidence="6">MYND-type domain-containing protein</fullName>
    </recommendedName>
</protein>
<dbReference type="EMBL" id="ML977045">
    <property type="protein sequence ID" value="KAF1948947.1"/>
    <property type="molecule type" value="Genomic_DNA"/>
</dbReference>
<dbReference type="SUPFAM" id="SSF144232">
    <property type="entry name" value="HIT/MYND zinc finger-like"/>
    <property type="match status" value="1"/>
</dbReference>
<evidence type="ECO:0000313" key="7">
    <source>
        <dbReference type="EMBL" id="KAF1948947.1"/>
    </source>
</evidence>
<proteinExistence type="predicted"/>
<sequence length="1102" mass="125658">MTSRSAGAPSTSENLRAAICMLAWITKRPHDLDELLPGNDRSGVESNDNLPTGARPPTTEVGATVSAIDSDFEDSAEDLEVIEDDEGMDEQSYLAVLQDRVLDRLAETLARFKSDPKERRLFPVDSKHVSSTMMIVYPQLTRVMLLCAKNEGLDQGGTSEDTEFLDSWRKCMECISKRGPAAEEAKASLFTLVLYYQQPRITYYLKKLQNAFTDSKVSKTPPHSNKANLSENWLRELDSIKYHSWVDDNGNKFKIPVGSSTRVDAESETAMTGGSWENINDEVGDIFDKVEKLSQFNLVDDAAAPFTDSQASLLKELMTITLSHWKSVRHRSAIKAKLQNRFRDAKQGHKRQKVVITALKFLCRVYLSVVTFIDAAEKTSMFQSIECVPIQVPPQQSQRDPSRETPMEVLKSLRIEVTGNGWADHLQQQRTKVDFYRFREQKRHMHAELQLLYNYDAFYSPRDEGSYVHPYIGCSKRCCLLCYCFILAHGGFKLRGTHETIMGKWELPTIFPSAESRAEFQSASEHLFRIIIAILQNLFRKSFPPTSLELLAQSSAALSTARTVSDQELGQMEKSELNLRQMMMMPMVTDDGVLITQTPGKPGFAYVMGGALGKGREMSLPEAELYKDNHIRSKLGLERREEMPAKQISALRVCRRCERPSRLRCSACRMSYCSTSCQRKNWKQHVFVCAVRNRPNDFDRLGIILSKLGMLRDEAARSQLLVDLFSDDHLCRAFGFVNCFDDEEVANLLCIYSHLKHIFQCKFNRIEIGRGNLGSFIEAWARFQHASDGDASSDYQCIPWYLARRALGFDVPNWEGQYVYQILGMRNAECTFSLRPADEDPTPLSPAESTVLSLYTHLFRRFNNVPDVYSSEWINFGFCFCRDKDQRDSLANMYIELAKSGTSLGEIAQAWETSSLSHLMQGKGIDLAFTEANGIGFHRPDVDEFGIYRLIAEVTHTVSGRFCDCFRPKGACHPKHETHLSRESEGDYGFHGTNAWERWQLLNFYNYVFRRPGFDARRMQRAKRHPGGEALEGYLDSLVSDFRRKMGNRYLADAMFPKIRGRLVFPDGRGHCYCVVHDVWTSEGLDWRIPGFFDTFVEENRA</sequence>
<keyword evidence="3" id="KW-0862">Zinc</keyword>
<dbReference type="InterPro" id="IPR002893">
    <property type="entry name" value="Znf_MYND"/>
</dbReference>
<accession>A0A6A5TJ28</accession>
<feature type="domain" description="MYND-type" evidence="6">
    <location>
        <begin position="654"/>
        <end position="689"/>
    </location>
</feature>
<evidence type="ECO:0000256" key="3">
    <source>
        <dbReference type="ARBA" id="ARBA00022833"/>
    </source>
</evidence>
<name>A0A6A5TJ28_9PLEO</name>
<evidence type="ECO:0000256" key="2">
    <source>
        <dbReference type="ARBA" id="ARBA00022771"/>
    </source>
</evidence>